<feature type="region of interest" description="Disordered" evidence="1">
    <location>
        <begin position="329"/>
        <end position="354"/>
    </location>
</feature>
<dbReference type="GO" id="GO:0016746">
    <property type="term" value="F:acyltransferase activity"/>
    <property type="evidence" value="ECO:0007669"/>
    <property type="project" value="UniProtKB-KW"/>
</dbReference>
<proteinExistence type="predicted"/>
<keyword evidence="3" id="KW-0012">Acyltransferase</keyword>
<accession>A0ABM7YWA2</accession>
<dbReference type="Pfam" id="PF01553">
    <property type="entry name" value="Acyltransferase"/>
    <property type="match status" value="1"/>
</dbReference>
<evidence type="ECO:0000256" key="1">
    <source>
        <dbReference type="SAM" id="MobiDB-lite"/>
    </source>
</evidence>
<dbReference type="SUPFAM" id="SSF69593">
    <property type="entry name" value="Glycerol-3-phosphate (1)-acyltransferase"/>
    <property type="match status" value="1"/>
</dbReference>
<evidence type="ECO:0000259" key="2">
    <source>
        <dbReference type="SMART" id="SM00563"/>
    </source>
</evidence>
<dbReference type="EMBL" id="AP025732">
    <property type="protein sequence ID" value="BDI14904.1"/>
    <property type="molecule type" value="Genomic_DNA"/>
</dbReference>
<keyword evidence="3" id="KW-0808">Transferase</keyword>
<gene>
    <name evidence="3" type="ORF">ANSO36C_07060</name>
</gene>
<feature type="domain" description="Phospholipid/glycerol acyltransferase" evidence="2">
    <location>
        <begin position="100"/>
        <end position="245"/>
    </location>
</feature>
<evidence type="ECO:0000313" key="3">
    <source>
        <dbReference type="EMBL" id="BDI14904.1"/>
    </source>
</evidence>
<dbReference type="SMART" id="SM00563">
    <property type="entry name" value="PlsC"/>
    <property type="match status" value="1"/>
</dbReference>
<dbReference type="Proteomes" id="UP001055453">
    <property type="component" value="Chromosome"/>
</dbReference>
<sequence length="548" mass="62875">MFDNKRLRVYAKQDFTLYNRYKYNLESDLPRSIQSTQPPLKFIPQRLNPLILQIVRWLLPIALRFRTRPWLQAGIVKVEAKNVEVLAELYQQFQSGKIRFLLAFRHPEVEDPLCMLYLLSRIVPQIARQEGITLQSLVHSYFLYDRGMTVWAGKWLGWLFSLIGGVPVRRGKRIDRQAIQTARELFANGELPIAVAPEGGTNGHSGIVSPLEPGVAQLGFWCVEDLQKANRTETVIIVPIAIQYRYVEPPWSKLDWLLTKLEADSGLEVKEIDLGDAWVGLRREEIYYQRLCHLVEYLITEMEEFYRRFYHQDIPKTISIDEKLHPQGDGVFGHGEESPMPNAQCPKSAGGYPSPPTRGLSFPPTFDESASHNQILIARLHRLLDKSLQVSEQYFGVQAQGNFIDRCRRLEEAGWNYIYREDLPDINGLPAFKRGLADWIAQEADLRMRHMRIVESFVAVTATYIQEQPTAERFAETALLIYDMLSRIQDTTLPGRPRLGLRQAQITVGEPISVTERSQNCQGDRLAAREAVSDLTRDLQLALEKMIG</sequence>
<evidence type="ECO:0000313" key="4">
    <source>
        <dbReference type="Proteomes" id="UP001055453"/>
    </source>
</evidence>
<organism evidence="3 4">
    <name type="scientific">Nostoc cf. commune SO-36</name>
    <dbReference type="NCBI Taxonomy" id="449208"/>
    <lineage>
        <taxon>Bacteria</taxon>
        <taxon>Bacillati</taxon>
        <taxon>Cyanobacteriota</taxon>
        <taxon>Cyanophyceae</taxon>
        <taxon>Nostocales</taxon>
        <taxon>Nostocaceae</taxon>
        <taxon>Nostoc</taxon>
    </lineage>
</organism>
<dbReference type="InterPro" id="IPR002123">
    <property type="entry name" value="Plipid/glycerol_acylTrfase"/>
</dbReference>
<name>A0ABM7YWA2_NOSCO</name>
<reference evidence="3" key="1">
    <citation type="submission" date="2022-04" db="EMBL/GenBank/DDBJ databases">
        <title>Complete genome sequence of a cyanobacterium, Nostoc sp. SO-36, isolated in Antarctica.</title>
        <authorList>
            <person name="Kanesaki Y."/>
            <person name="Effendi D."/>
            <person name="Sakamoto T."/>
            <person name="Ohtani S."/>
            <person name="Awai K."/>
        </authorList>
    </citation>
    <scope>NUCLEOTIDE SEQUENCE</scope>
    <source>
        <strain evidence="3">SO-36</strain>
    </source>
</reference>
<keyword evidence="4" id="KW-1185">Reference proteome</keyword>
<protein>
    <submittedName>
        <fullName evidence="3">Glycerol acyltransferase</fullName>
    </submittedName>
</protein>